<dbReference type="EMBL" id="MUMY01000010">
    <property type="protein sequence ID" value="ONM48324.1"/>
    <property type="molecule type" value="Genomic_DNA"/>
</dbReference>
<protein>
    <submittedName>
        <fullName evidence="2">Uncharacterized protein</fullName>
    </submittedName>
</protein>
<keyword evidence="3" id="KW-1185">Reference proteome</keyword>
<proteinExistence type="predicted"/>
<comment type="caution">
    <text evidence="2">The sequence shown here is derived from an EMBL/GenBank/DDBJ whole genome shotgun (WGS) entry which is preliminary data.</text>
</comment>
<feature type="compositionally biased region" description="Pro residues" evidence="1">
    <location>
        <begin position="217"/>
        <end position="231"/>
    </location>
</feature>
<feature type="region of interest" description="Disordered" evidence="1">
    <location>
        <begin position="15"/>
        <end position="89"/>
    </location>
</feature>
<dbReference type="STRING" id="1538463.B0T36_13150"/>
<organism evidence="2 3">
    <name type="scientific">Nocardia donostiensis</name>
    <dbReference type="NCBI Taxonomy" id="1538463"/>
    <lineage>
        <taxon>Bacteria</taxon>
        <taxon>Bacillati</taxon>
        <taxon>Actinomycetota</taxon>
        <taxon>Actinomycetes</taxon>
        <taxon>Mycobacteriales</taxon>
        <taxon>Nocardiaceae</taxon>
        <taxon>Nocardia</taxon>
    </lineage>
</organism>
<name>A0A1V2TFQ9_9NOCA</name>
<accession>A0A1V2TFQ9</accession>
<feature type="compositionally biased region" description="Basic and acidic residues" evidence="1">
    <location>
        <begin position="19"/>
        <end position="31"/>
    </location>
</feature>
<gene>
    <name evidence="2" type="ORF">B0T46_13190</name>
</gene>
<evidence type="ECO:0000256" key="1">
    <source>
        <dbReference type="SAM" id="MobiDB-lite"/>
    </source>
</evidence>
<feature type="compositionally biased region" description="Low complexity" evidence="1">
    <location>
        <begin position="37"/>
        <end position="63"/>
    </location>
</feature>
<feature type="compositionally biased region" description="Pro residues" evidence="1">
    <location>
        <begin position="200"/>
        <end position="209"/>
    </location>
</feature>
<dbReference type="Proteomes" id="UP000188836">
    <property type="component" value="Unassembled WGS sequence"/>
</dbReference>
<sequence>MMPLMAMMGMIPQMMQAMQERREEDDRRKEEREEEAAQQQQQQQQVQQAAAQSPPTGVTAPAPTDAPPVINANGMVDAQLPNGTTQKVSSTVAEALNRAVNNPNGSDARAAYAGTPGEATPGAPWTAVDASNLRTGDVVQWENRSALVVVTPDGLYTITSGQMVPLDTNNPVDDGRGSYGAFQGFFHPSGVDTATGPTQEAPPDPPAPPTQQRSAPATPPAVPAPPPLEQV</sequence>
<evidence type="ECO:0000313" key="3">
    <source>
        <dbReference type="Proteomes" id="UP000188836"/>
    </source>
</evidence>
<dbReference type="AlphaFoldDB" id="A0A1V2TFQ9"/>
<evidence type="ECO:0000313" key="2">
    <source>
        <dbReference type="EMBL" id="ONM48324.1"/>
    </source>
</evidence>
<reference evidence="2 3" key="1">
    <citation type="journal article" date="2016" name="Antonie Van Leeuwenhoek">
        <title>Nocardia donostiensis sp. nov., isolated from human respiratory specimens.</title>
        <authorList>
            <person name="Ercibengoa M."/>
            <person name="Bell M."/>
            <person name="Marimon J.M."/>
            <person name="Humrighouse B."/>
            <person name="Klenk H.P."/>
            <person name="Potter G."/>
            <person name="Perez-Trallero E."/>
        </authorList>
    </citation>
    <scope>NUCLEOTIDE SEQUENCE [LARGE SCALE GENOMIC DNA]</scope>
    <source>
        <strain evidence="2 3">X1655</strain>
    </source>
</reference>
<feature type="region of interest" description="Disordered" evidence="1">
    <location>
        <begin position="167"/>
        <end position="231"/>
    </location>
</feature>